<dbReference type="PANTHER" id="PTHR43214">
    <property type="entry name" value="TWO-COMPONENT RESPONSE REGULATOR"/>
    <property type="match status" value="1"/>
</dbReference>
<feature type="modified residue" description="4-aspartylphosphate" evidence="5">
    <location>
        <position position="91"/>
    </location>
</feature>
<dbReference type="PROSITE" id="PS50110">
    <property type="entry name" value="RESPONSE_REGULATORY"/>
    <property type="match status" value="1"/>
</dbReference>
<dbReference type="Gene3D" id="3.40.50.2300">
    <property type="match status" value="1"/>
</dbReference>
<dbReference type="InterPro" id="IPR000792">
    <property type="entry name" value="Tscrpt_reg_LuxR_C"/>
</dbReference>
<keyword evidence="2" id="KW-0805">Transcription regulation</keyword>
<dbReference type="SUPFAM" id="SSF52172">
    <property type="entry name" value="CheY-like"/>
    <property type="match status" value="1"/>
</dbReference>
<proteinExistence type="predicted"/>
<protein>
    <recommendedName>
        <fullName evidence="6">Response regulatory domain-containing protein</fullName>
    </recommendedName>
</protein>
<sequence length="260" mass="29032">MGRLFQFQVSGAAEPPRPRERSCATYRSTAPRTRRINVSIHVLIGEEDAAFGRYMAERLQREPGLQVVDVVCGQEVIGRCRQNRVDVVLLDLLPTCGSYVGIDVSIEVHSLNQGIRTIFMSNLNDEEIVLHAMTYGKAVNCIAKMYCGDIPEAVRSAYAGRSSIHHSTAGVLVRKLTETNKEALAAQITERQITILKLLEKGYDKKQIAEKLHYTEQSISNEVYKVSTALKSQLPYLAAVRAKKLLTKELVSIVKKMDII</sequence>
<dbReference type="InterPro" id="IPR039420">
    <property type="entry name" value="WalR-like"/>
</dbReference>
<dbReference type="PANTHER" id="PTHR43214:SF43">
    <property type="entry name" value="TWO-COMPONENT RESPONSE REGULATOR"/>
    <property type="match status" value="1"/>
</dbReference>
<dbReference type="Pfam" id="PF00196">
    <property type="entry name" value="GerE"/>
    <property type="match status" value="1"/>
</dbReference>
<evidence type="ECO:0000313" key="7">
    <source>
        <dbReference type="EMBL" id="TFE91858.1"/>
    </source>
</evidence>
<name>A0A4Y8QB59_9BACL</name>
<dbReference type="Pfam" id="PF00072">
    <property type="entry name" value="Response_reg"/>
    <property type="match status" value="1"/>
</dbReference>
<evidence type="ECO:0000256" key="1">
    <source>
        <dbReference type="ARBA" id="ARBA00022553"/>
    </source>
</evidence>
<feature type="domain" description="Response regulatory" evidence="6">
    <location>
        <begin position="41"/>
        <end position="159"/>
    </location>
</feature>
<dbReference type="AlphaFoldDB" id="A0A4Y8QB59"/>
<evidence type="ECO:0000256" key="4">
    <source>
        <dbReference type="ARBA" id="ARBA00023163"/>
    </source>
</evidence>
<dbReference type="GO" id="GO:0003677">
    <property type="term" value="F:DNA binding"/>
    <property type="evidence" value="ECO:0007669"/>
    <property type="project" value="UniProtKB-KW"/>
</dbReference>
<evidence type="ECO:0000256" key="2">
    <source>
        <dbReference type="ARBA" id="ARBA00023015"/>
    </source>
</evidence>
<evidence type="ECO:0000256" key="5">
    <source>
        <dbReference type="PROSITE-ProRule" id="PRU00169"/>
    </source>
</evidence>
<evidence type="ECO:0000256" key="3">
    <source>
        <dbReference type="ARBA" id="ARBA00023125"/>
    </source>
</evidence>
<keyword evidence="4" id="KW-0804">Transcription</keyword>
<keyword evidence="8" id="KW-1185">Reference proteome</keyword>
<dbReference type="InterPro" id="IPR001789">
    <property type="entry name" value="Sig_transdc_resp-reg_receiver"/>
</dbReference>
<gene>
    <name evidence="7" type="ORF">B5M42_01045</name>
</gene>
<dbReference type="GO" id="GO:0000160">
    <property type="term" value="P:phosphorelay signal transduction system"/>
    <property type="evidence" value="ECO:0007669"/>
    <property type="project" value="InterPro"/>
</dbReference>
<evidence type="ECO:0000313" key="8">
    <source>
        <dbReference type="Proteomes" id="UP000298246"/>
    </source>
</evidence>
<dbReference type="SUPFAM" id="SSF46894">
    <property type="entry name" value="C-terminal effector domain of the bipartite response regulators"/>
    <property type="match status" value="1"/>
</dbReference>
<organism evidence="7 8">
    <name type="scientific">Paenibacillus athensensis</name>
    <dbReference type="NCBI Taxonomy" id="1967502"/>
    <lineage>
        <taxon>Bacteria</taxon>
        <taxon>Bacillati</taxon>
        <taxon>Bacillota</taxon>
        <taxon>Bacilli</taxon>
        <taxon>Bacillales</taxon>
        <taxon>Paenibacillaceae</taxon>
        <taxon>Paenibacillus</taxon>
    </lineage>
</organism>
<evidence type="ECO:0000259" key="6">
    <source>
        <dbReference type="PROSITE" id="PS50110"/>
    </source>
</evidence>
<dbReference type="EMBL" id="MYFO01000001">
    <property type="protein sequence ID" value="TFE91858.1"/>
    <property type="molecule type" value="Genomic_DNA"/>
</dbReference>
<dbReference type="SMART" id="SM00421">
    <property type="entry name" value="HTH_LUXR"/>
    <property type="match status" value="1"/>
</dbReference>
<keyword evidence="1 5" id="KW-0597">Phosphoprotein</keyword>
<dbReference type="InterPro" id="IPR016032">
    <property type="entry name" value="Sig_transdc_resp-reg_C-effctor"/>
</dbReference>
<dbReference type="InterPro" id="IPR011006">
    <property type="entry name" value="CheY-like_superfamily"/>
</dbReference>
<reference evidence="7 8" key="1">
    <citation type="submission" date="2017-03" db="EMBL/GenBank/DDBJ databases">
        <title>Isolation of Levoglucosan Utilizing Bacteria.</title>
        <authorList>
            <person name="Arya A.S."/>
        </authorList>
    </citation>
    <scope>NUCLEOTIDE SEQUENCE [LARGE SCALE GENOMIC DNA]</scope>
    <source>
        <strain evidence="7 8">MEC069</strain>
    </source>
</reference>
<accession>A0A4Y8QB59</accession>
<comment type="caution">
    <text evidence="7">The sequence shown here is derived from an EMBL/GenBank/DDBJ whole genome shotgun (WGS) entry which is preliminary data.</text>
</comment>
<dbReference type="Proteomes" id="UP000298246">
    <property type="component" value="Unassembled WGS sequence"/>
</dbReference>
<keyword evidence="3" id="KW-0238">DNA-binding</keyword>
<dbReference type="GO" id="GO:0006355">
    <property type="term" value="P:regulation of DNA-templated transcription"/>
    <property type="evidence" value="ECO:0007669"/>
    <property type="project" value="InterPro"/>
</dbReference>